<dbReference type="AlphaFoldDB" id="G7YFK9"/>
<name>G7YFK9_CLOSI</name>
<feature type="compositionally biased region" description="Basic and acidic residues" evidence="1">
    <location>
        <begin position="133"/>
        <end position="147"/>
    </location>
</feature>
<evidence type="ECO:0000313" key="2">
    <source>
        <dbReference type="EMBL" id="GAA51742.1"/>
    </source>
</evidence>
<accession>G7YFK9</accession>
<sequence length="249" mass="28371">MTHPQGHHHQYYTFRTAASNRRVVSMLTLERDSAQALLVELICFGHQRCLLPVLCCGNERDTGTVELHRMPNQFEDNRSQRNRKCRMVLLIRRDHCISNTFEKIKTLLVPLRSVTNSEIRTAVQLRSQPGGDVENHLDTQPPHERGKSRGMSILPVGKESKFHIQLNADVVHIPKQQWSELTLKNKVILQATKQTSWVAVVLFAELSNSVASAYHQSRKLCQFACLVPEEELADKEHSGFIATSECVRV</sequence>
<gene>
    <name evidence="2" type="ORF">CLF_106725</name>
</gene>
<feature type="region of interest" description="Disordered" evidence="1">
    <location>
        <begin position="130"/>
        <end position="151"/>
    </location>
</feature>
<keyword evidence="3" id="KW-1185">Reference proteome</keyword>
<dbReference type="Proteomes" id="UP000008909">
    <property type="component" value="Unassembled WGS sequence"/>
</dbReference>
<protein>
    <submittedName>
        <fullName evidence="2">Uncharacterized protein</fullName>
    </submittedName>
</protein>
<reference key="2">
    <citation type="submission" date="2011-10" db="EMBL/GenBank/DDBJ databases">
        <title>The genome and transcriptome sequence of Clonorchis sinensis provide insights into the carcinogenic liver fluke.</title>
        <authorList>
            <person name="Wang X."/>
            <person name="Huang Y."/>
            <person name="Chen W."/>
            <person name="Liu H."/>
            <person name="Guo L."/>
            <person name="Chen Y."/>
            <person name="Luo F."/>
            <person name="Zhou W."/>
            <person name="Sun J."/>
            <person name="Mao Q."/>
            <person name="Liang P."/>
            <person name="Zhou C."/>
            <person name="Tian Y."/>
            <person name="Men J."/>
            <person name="Lv X."/>
            <person name="Huang L."/>
            <person name="Zhou J."/>
            <person name="Hu Y."/>
            <person name="Li R."/>
            <person name="Zhang F."/>
            <person name="Lei H."/>
            <person name="Li X."/>
            <person name="Hu X."/>
            <person name="Liang C."/>
            <person name="Xu J."/>
            <person name="Wu Z."/>
            <person name="Yu X."/>
        </authorList>
    </citation>
    <scope>NUCLEOTIDE SEQUENCE</scope>
    <source>
        <strain>Henan</strain>
    </source>
</reference>
<organism evidence="2 3">
    <name type="scientific">Clonorchis sinensis</name>
    <name type="common">Chinese liver fluke</name>
    <dbReference type="NCBI Taxonomy" id="79923"/>
    <lineage>
        <taxon>Eukaryota</taxon>
        <taxon>Metazoa</taxon>
        <taxon>Spiralia</taxon>
        <taxon>Lophotrochozoa</taxon>
        <taxon>Platyhelminthes</taxon>
        <taxon>Trematoda</taxon>
        <taxon>Digenea</taxon>
        <taxon>Opisthorchiida</taxon>
        <taxon>Opisthorchiata</taxon>
        <taxon>Opisthorchiidae</taxon>
        <taxon>Clonorchis</taxon>
    </lineage>
</organism>
<reference evidence="2" key="1">
    <citation type="journal article" date="2011" name="Genome Biol.">
        <title>The draft genome of the carcinogenic human liver fluke Clonorchis sinensis.</title>
        <authorList>
            <person name="Wang X."/>
            <person name="Chen W."/>
            <person name="Huang Y."/>
            <person name="Sun J."/>
            <person name="Men J."/>
            <person name="Liu H."/>
            <person name="Luo F."/>
            <person name="Guo L."/>
            <person name="Lv X."/>
            <person name="Deng C."/>
            <person name="Zhou C."/>
            <person name="Fan Y."/>
            <person name="Li X."/>
            <person name="Huang L."/>
            <person name="Hu Y."/>
            <person name="Liang C."/>
            <person name="Hu X."/>
            <person name="Xu J."/>
            <person name="Yu X."/>
        </authorList>
    </citation>
    <scope>NUCLEOTIDE SEQUENCE [LARGE SCALE GENOMIC DNA]</scope>
    <source>
        <strain evidence="2">Henan</strain>
    </source>
</reference>
<evidence type="ECO:0000256" key="1">
    <source>
        <dbReference type="SAM" id="MobiDB-lite"/>
    </source>
</evidence>
<proteinExistence type="predicted"/>
<dbReference type="EMBL" id="DF143194">
    <property type="protein sequence ID" value="GAA51742.1"/>
    <property type="molecule type" value="Genomic_DNA"/>
</dbReference>
<evidence type="ECO:0000313" key="3">
    <source>
        <dbReference type="Proteomes" id="UP000008909"/>
    </source>
</evidence>